<name>A0A2S4M4J4_9HYPH</name>
<keyword evidence="3" id="KW-1185">Reference proteome</keyword>
<dbReference type="GO" id="GO:0004029">
    <property type="term" value="F:aldehyde dehydrogenase (NAD+) activity"/>
    <property type="evidence" value="ECO:0007669"/>
    <property type="project" value="TreeGrafter"/>
</dbReference>
<gene>
    <name evidence="2" type="ORF">CYD53_11150</name>
</gene>
<comment type="caution">
    <text evidence="2">The sequence shown here is derived from an EMBL/GenBank/DDBJ whole genome shotgun (WGS) entry which is preliminary data.</text>
</comment>
<organism evidence="2 3">
    <name type="scientific">Bosea psychrotolerans</name>
    <dbReference type="NCBI Taxonomy" id="1871628"/>
    <lineage>
        <taxon>Bacteria</taxon>
        <taxon>Pseudomonadati</taxon>
        <taxon>Pseudomonadota</taxon>
        <taxon>Alphaproteobacteria</taxon>
        <taxon>Hyphomicrobiales</taxon>
        <taxon>Boseaceae</taxon>
        <taxon>Bosea</taxon>
    </lineage>
</organism>
<feature type="domain" description="NAD-dependent epimerase/dehydratase" evidence="1">
    <location>
        <begin position="18"/>
        <end position="233"/>
    </location>
</feature>
<dbReference type="PANTHER" id="PTHR48079">
    <property type="entry name" value="PROTEIN YEEZ"/>
    <property type="match status" value="1"/>
</dbReference>
<proteinExistence type="predicted"/>
<sequence>MDPGAEPDSGKTMSRRAFIIGGTGQIGRAVADELLTHGWEVILSHRGHRLLPEEMAARGAKQAVLDRDEPGALARALAAGADAVIDTIAYTDAHADQLLEIERSTGAFVVISSCSVYCDAAGRTLDEARTGGFPDLPLAMTEDQPTVDPGPKTYSTRKVALERRLLDHARQPVTVLRPCAIHGPHSVHPREWWFVKRMLDGRGAIPLAYRGESRFHTSAVVNLAALVRRALEVPGTRILNAADPSPPTVAEIATTIAGHLDYRGRLLPVDDDSYPPLIGATPWSVPAPFTLDTSAALALGYRPVATYRDASKAACDWLVKTAPADWREAFPVLASYARDLFDYAGEDAHFERVSPGRT</sequence>
<dbReference type="InterPro" id="IPR051783">
    <property type="entry name" value="NAD(P)-dependent_oxidoreduct"/>
</dbReference>
<evidence type="ECO:0000313" key="3">
    <source>
        <dbReference type="Proteomes" id="UP000236919"/>
    </source>
</evidence>
<reference evidence="2 3" key="1">
    <citation type="submission" date="2018-01" db="EMBL/GenBank/DDBJ databases">
        <title>Genomic Encyclopedia of Type Strains, Phase III (KMG-III): the genomes of soil and plant-associated and newly described type strains.</title>
        <authorList>
            <person name="Whitman W."/>
        </authorList>
    </citation>
    <scope>NUCLEOTIDE SEQUENCE [LARGE SCALE GENOMIC DNA]</scope>
    <source>
        <strain evidence="2 3">1131</strain>
    </source>
</reference>
<dbReference type="Proteomes" id="UP000236919">
    <property type="component" value="Unassembled WGS sequence"/>
</dbReference>
<dbReference type="EMBL" id="PQFZ01000011">
    <property type="protein sequence ID" value="POR49557.1"/>
    <property type="molecule type" value="Genomic_DNA"/>
</dbReference>
<accession>A0A2S4M4J4</accession>
<dbReference type="AlphaFoldDB" id="A0A2S4M4J4"/>
<evidence type="ECO:0000259" key="1">
    <source>
        <dbReference type="Pfam" id="PF01370"/>
    </source>
</evidence>
<protein>
    <submittedName>
        <fullName evidence="2">Nucleoside-diphosphate-sugar epimerase</fullName>
    </submittedName>
</protein>
<dbReference type="SUPFAM" id="SSF51735">
    <property type="entry name" value="NAD(P)-binding Rossmann-fold domains"/>
    <property type="match status" value="1"/>
</dbReference>
<dbReference type="PANTHER" id="PTHR48079:SF6">
    <property type="entry name" value="NAD(P)-BINDING DOMAIN-CONTAINING PROTEIN-RELATED"/>
    <property type="match status" value="1"/>
</dbReference>
<dbReference type="Gene3D" id="3.40.50.720">
    <property type="entry name" value="NAD(P)-binding Rossmann-like Domain"/>
    <property type="match status" value="1"/>
</dbReference>
<dbReference type="Pfam" id="PF01370">
    <property type="entry name" value="Epimerase"/>
    <property type="match status" value="1"/>
</dbReference>
<evidence type="ECO:0000313" key="2">
    <source>
        <dbReference type="EMBL" id="POR49557.1"/>
    </source>
</evidence>
<dbReference type="InterPro" id="IPR036291">
    <property type="entry name" value="NAD(P)-bd_dom_sf"/>
</dbReference>
<dbReference type="GO" id="GO:0005737">
    <property type="term" value="C:cytoplasm"/>
    <property type="evidence" value="ECO:0007669"/>
    <property type="project" value="TreeGrafter"/>
</dbReference>
<dbReference type="InterPro" id="IPR001509">
    <property type="entry name" value="Epimerase_deHydtase"/>
</dbReference>